<dbReference type="GO" id="GO:0005524">
    <property type="term" value="F:ATP binding"/>
    <property type="evidence" value="ECO:0007669"/>
    <property type="project" value="UniProtKB-KW"/>
</dbReference>
<dbReference type="InterPro" id="IPR001245">
    <property type="entry name" value="Ser-Thr/Tyr_kinase_cat_dom"/>
</dbReference>
<evidence type="ECO:0000256" key="9">
    <source>
        <dbReference type="ARBA" id="ARBA00022692"/>
    </source>
</evidence>
<reference evidence="26" key="2">
    <citation type="submission" date="2025-09" db="UniProtKB">
        <authorList>
            <consortium name="Ensembl"/>
        </authorList>
    </citation>
    <scope>IDENTIFICATION</scope>
</reference>
<dbReference type="PANTHER" id="PTHR24416">
    <property type="entry name" value="TYROSINE-PROTEIN KINASE RECEPTOR"/>
    <property type="match status" value="1"/>
</dbReference>
<dbReference type="FunFam" id="1.10.510.10:FF:000165">
    <property type="entry name" value="Tyrosine-protein kinase RYK"/>
    <property type="match status" value="1"/>
</dbReference>
<feature type="domain" description="WIF" evidence="25">
    <location>
        <begin position="59"/>
        <end position="186"/>
    </location>
</feature>
<comment type="function">
    <text evidence="20">May be a coreceptor along with FZD8 of Wnt proteins, such as WNT1, WNT3, WNT3A and WNT5A. Involved in neuron differentiation, axon guidance, corpus callosum establishment and neurite outgrowth. In response to WNT3 stimulation, receptor C-terminal cleavage occurs in its transmembrane region and allows the C-terminal intracellular product to translocate from the cytoplasm to the nucleus where it plays a crucial role in neuronal development.</text>
</comment>
<dbReference type="GO" id="GO:0005886">
    <property type="term" value="C:plasma membrane"/>
    <property type="evidence" value="ECO:0007669"/>
    <property type="project" value="TreeGrafter"/>
</dbReference>
<dbReference type="GeneTree" id="ENSGT00940000155119"/>
<dbReference type="GO" id="GO:0010976">
    <property type="term" value="P:positive regulation of neuron projection development"/>
    <property type="evidence" value="ECO:0007669"/>
    <property type="project" value="TreeGrafter"/>
</dbReference>
<organism evidence="26 27">
    <name type="scientific">Salmo trutta</name>
    <name type="common">Brown trout</name>
    <dbReference type="NCBI Taxonomy" id="8032"/>
    <lineage>
        <taxon>Eukaryota</taxon>
        <taxon>Metazoa</taxon>
        <taxon>Chordata</taxon>
        <taxon>Craniata</taxon>
        <taxon>Vertebrata</taxon>
        <taxon>Euteleostomi</taxon>
        <taxon>Actinopterygii</taxon>
        <taxon>Neopterygii</taxon>
        <taxon>Teleostei</taxon>
        <taxon>Protacanthopterygii</taxon>
        <taxon>Salmoniformes</taxon>
        <taxon>Salmonidae</taxon>
        <taxon>Salmoninae</taxon>
        <taxon>Salmo</taxon>
    </lineage>
</organism>
<dbReference type="GO" id="GO:0005737">
    <property type="term" value="C:cytoplasm"/>
    <property type="evidence" value="ECO:0007669"/>
    <property type="project" value="UniProtKB-SubCell"/>
</dbReference>
<evidence type="ECO:0000256" key="7">
    <source>
        <dbReference type="ARBA" id="ARBA00022679"/>
    </source>
</evidence>
<evidence type="ECO:0000256" key="12">
    <source>
        <dbReference type="ARBA" id="ARBA00022777"/>
    </source>
</evidence>
<keyword evidence="10" id="KW-0732">Signal</keyword>
<dbReference type="GO" id="GO:0007169">
    <property type="term" value="P:cell surface receptor protein tyrosine kinase signaling pathway"/>
    <property type="evidence" value="ECO:0007669"/>
    <property type="project" value="TreeGrafter"/>
</dbReference>
<feature type="domain" description="Protein kinase" evidence="24">
    <location>
        <begin position="324"/>
        <end position="597"/>
    </location>
</feature>
<keyword evidence="15 23" id="KW-0472">Membrane</keyword>
<evidence type="ECO:0000313" key="27">
    <source>
        <dbReference type="Proteomes" id="UP000472277"/>
    </source>
</evidence>
<evidence type="ECO:0000256" key="20">
    <source>
        <dbReference type="ARBA" id="ARBA00053095"/>
    </source>
</evidence>
<dbReference type="PROSITE" id="PS00109">
    <property type="entry name" value="PROTEIN_KINASE_TYR"/>
    <property type="match status" value="1"/>
</dbReference>
<dbReference type="InterPro" id="IPR011009">
    <property type="entry name" value="Kinase-like_dom_sf"/>
</dbReference>
<reference evidence="26" key="1">
    <citation type="submission" date="2025-08" db="UniProtKB">
        <authorList>
            <consortium name="Ensembl"/>
        </authorList>
    </citation>
    <scope>IDENTIFICATION</scope>
</reference>
<gene>
    <name evidence="26" type="primary">RYK</name>
    <name evidence="26" type="synonym">ryk</name>
</gene>
<dbReference type="GO" id="GO:0043235">
    <property type="term" value="C:receptor complex"/>
    <property type="evidence" value="ECO:0007669"/>
    <property type="project" value="TreeGrafter"/>
</dbReference>
<dbReference type="Pfam" id="PF02019">
    <property type="entry name" value="WIF"/>
    <property type="match status" value="1"/>
</dbReference>
<evidence type="ECO:0000256" key="22">
    <source>
        <dbReference type="ARBA" id="ARBA00071256"/>
    </source>
</evidence>
<evidence type="ECO:0000256" key="5">
    <source>
        <dbReference type="ARBA" id="ARBA00022490"/>
    </source>
</evidence>
<dbReference type="GO" id="GO:0060071">
    <property type="term" value="P:Wnt signaling pathway, planar cell polarity pathway"/>
    <property type="evidence" value="ECO:0007669"/>
    <property type="project" value="UniProtKB-ARBA"/>
</dbReference>
<dbReference type="Gene3D" id="2.60.40.2170">
    <property type="entry name" value="Wnt, WIF domain"/>
    <property type="match status" value="1"/>
</dbReference>
<evidence type="ECO:0000256" key="13">
    <source>
        <dbReference type="ARBA" id="ARBA00022840"/>
    </source>
</evidence>
<evidence type="ECO:0000256" key="16">
    <source>
        <dbReference type="ARBA" id="ARBA00023137"/>
    </source>
</evidence>
<dbReference type="Gene3D" id="3.30.200.20">
    <property type="entry name" value="Phosphorylase Kinase, domain 1"/>
    <property type="match status" value="1"/>
</dbReference>
<keyword evidence="14 23" id="KW-1133">Transmembrane helix</keyword>
<dbReference type="InterPro" id="IPR038677">
    <property type="entry name" value="WIF_sf"/>
</dbReference>
<dbReference type="InterPro" id="IPR003306">
    <property type="entry name" value="WIF"/>
</dbReference>
<evidence type="ECO:0000259" key="25">
    <source>
        <dbReference type="PROSITE" id="PS50814"/>
    </source>
</evidence>
<dbReference type="SMART" id="SM00469">
    <property type="entry name" value="WIF"/>
    <property type="match status" value="1"/>
</dbReference>
<proteinExistence type="predicted"/>
<evidence type="ECO:0000256" key="18">
    <source>
        <dbReference type="ARBA" id="ARBA00023180"/>
    </source>
</evidence>
<keyword evidence="19" id="KW-0539">Nucleus</keyword>
<keyword evidence="11" id="KW-0547">Nucleotide-binding</keyword>
<protein>
    <recommendedName>
        <fullName evidence="22">Tyrosine-protein kinase RYK</fullName>
        <ecNumber evidence="4">2.7.10.1</ecNumber>
    </recommendedName>
</protein>
<name>A0A673XG36_SALTR</name>
<evidence type="ECO:0000256" key="21">
    <source>
        <dbReference type="ARBA" id="ARBA00064150"/>
    </source>
</evidence>
<evidence type="ECO:0000256" key="2">
    <source>
        <dbReference type="ARBA" id="ARBA00004479"/>
    </source>
</evidence>
<dbReference type="AlphaFoldDB" id="A0A673XG36"/>
<dbReference type="GO" id="GO:0051897">
    <property type="term" value="P:positive regulation of phosphatidylinositol 3-kinase/protein kinase B signal transduction"/>
    <property type="evidence" value="ECO:0007669"/>
    <property type="project" value="TreeGrafter"/>
</dbReference>
<dbReference type="FunFam" id="3.30.200.20:FF:000218">
    <property type="entry name" value="Tyrosine-protein kinase RYK"/>
    <property type="match status" value="1"/>
</dbReference>
<evidence type="ECO:0000256" key="4">
    <source>
        <dbReference type="ARBA" id="ARBA00011902"/>
    </source>
</evidence>
<feature type="transmembrane region" description="Helical" evidence="23">
    <location>
        <begin position="213"/>
        <end position="234"/>
    </location>
</feature>
<dbReference type="FunFam" id="2.60.40.2170:FF:000002">
    <property type="entry name" value="Tyrosine-protein kinase RYK"/>
    <property type="match status" value="1"/>
</dbReference>
<dbReference type="Gene3D" id="1.10.510.10">
    <property type="entry name" value="Transferase(Phosphotransferase) domain 1"/>
    <property type="match status" value="1"/>
</dbReference>
<dbReference type="PROSITE" id="PS50814">
    <property type="entry name" value="WIF"/>
    <property type="match status" value="1"/>
</dbReference>
<dbReference type="SUPFAM" id="SSF56112">
    <property type="entry name" value="Protein kinase-like (PK-like)"/>
    <property type="match status" value="1"/>
</dbReference>
<accession>A0A673XG36</accession>
<keyword evidence="13" id="KW-0067">ATP-binding</keyword>
<dbReference type="PANTHER" id="PTHR24416:SF349">
    <property type="entry name" value="TYROSINE-PROTEIN KINASE RYK"/>
    <property type="match status" value="1"/>
</dbReference>
<dbReference type="InterPro" id="IPR000719">
    <property type="entry name" value="Prot_kinase_dom"/>
</dbReference>
<comment type="subunit">
    <text evidence="21">Interacts with DVL1 (via PDZ domain).</text>
</comment>
<keyword evidence="16" id="KW-0829">Tyrosine-protein kinase</keyword>
<evidence type="ECO:0000256" key="10">
    <source>
        <dbReference type="ARBA" id="ARBA00022729"/>
    </source>
</evidence>
<keyword evidence="7" id="KW-0808">Transferase</keyword>
<keyword evidence="18" id="KW-0325">Glycoprotein</keyword>
<keyword evidence="6" id="KW-0597">Phosphoprotein</keyword>
<evidence type="ECO:0000256" key="19">
    <source>
        <dbReference type="ARBA" id="ARBA00023242"/>
    </source>
</evidence>
<dbReference type="Ensembl" id="ENSSTUT00000021428.1">
    <property type="protein sequence ID" value="ENSSTUP00000020383.1"/>
    <property type="gene ID" value="ENSSTUG00000008378.1"/>
</dbReference>
<evidence type="ECO:0000313" key="26">
    <source>
        <dbReference type="Ensembl" id="ENSSTUP00000020383.1"/>
    </source>
</evidence>
<keyword evidence="12" id="KW-0418">Kinase</keyword>
<dbReference type="GO" id="GO:0007409">
    <property type="term" value="P:axonogenesis"/>
    <property type="evidence" value="ECO:0007669"/>
    <property type="project" value="TreeGrafter"/>
</dbReference>
<evidence type="ECO:0000256" key="6">
    <source>
        <dbReference type="ARBA" id="ARBA00022553"/>
    </source>
</evidence>
<dbReference type="InterPro" id="IPR050122">
    <property type="entry name" value="RTK"/>
</dbReference>
<evidence type="ECO:0000259" key="24">
    <source>
        <dbReference type="PROSITE" id="PS50011"/>
    </source>
</evidence>
<evidence type="ECO:0000256" key="15">
    <source>
        <dbReference type="ARBA" id="ARBA00023136"/>
    </source>
</evidence>
<keyword evidence="5" id="KW-0963">Cytoplasm</keyword>
<keyword evidence="17" id="KW-0675">Receptor</keyword>
<evidence type="ECO:0000256" key="11">
    <source>
        <dbReference type="ARBA" id="ARBA00022741"/>
    </source>
</evidence>
<keyword evidence="27" id="KW-1185">Reference proteome</keyword>
<dbReference type="PROSITE" id="PS50011">
    <property type="entry name" value="PROTEIN_KINASE_DOM"/>
    <property type="match status" value="1"/>
</dbReference>
<dbReference type="CDD" id="cd05043">
    <property type="entry name" value="PTK_Ryk"/>
    <property type="match status" value="1"/>
</dbReference>
<evidence type="ECO:0000256" key="14">
    <source>
        <dbReference type="ARBA" id="ARBA00022989"/>
    </source>
</evidence>
<evidence type="ECO:0000256" key="23">
    <source>
        <dbReference type="SAM" id="Phobius"/>
    </source>
</evidence>
<keyword evidence="9 23" id="KW-0812">Transmembrane</keyword>
<dbReference type="PRINTS" id="PR00109">
    <property type="entry name" value="TYRKINASE"/>
</dbReference>
<evidence type="ECO:0000256" key="1">
    <source>
        <dbReference type="ARBA" id="ARBA00004123"/>
    </source>
</evidence>
<dbReference type="InterPro" id="IPR008266">
    <property type="entry name" value="Tyr_kinase_AS"/>
</dbReference>
<sequence length="601" mass="67591">MFGERGPVGRCGSLTVYRRWSYPVQWSLFSLLLVEGAVCLASTTTTPALGINHRPSVNVYMSEEEVKKLLGLDAELYYVRDDVVNHYALSFILPVPSETSSLHFTWRSKDKVDYRMGFHVDNPAAMNQPQSNISIQGEVPRTASVFRVDLFCSGKVDGEAVLTVQLNLTIHSNNFTVLNFKRRKICHKRKTFLSTTTAFPLTVSIPTTSTRVFYISVGVCCAVIFLVAIVLAVMHLHSMKRVELDDSVSDSGSSQGLSQPSTQTTQYLRADTPNNASATCPCIYMYLSLLGYPSLRIEKNDLRSVSLLEAKAKVKDISISRLRVTLRDVLHEGTFGRIFHGVLLDEKDPAKEKQCFVKTVKDHASEVQVTMMLTESCKLRGLHHRNLLPISHACTEEGEKPMVLLPYMNWGNLKLFLRQCKLAEANNPQAISQQDLVHMAIQIACGMSYLARREVIHKDLASRNCVIDNSMQVKICDNALSRDLFPMDYHCLGDNENRPVRWMALESLLNNDFSSASDVWAFGVTLWELMTLGQTPYVDIDPFEMAAYLKDGYRIAQPINCPDELFAVMACCWALDPEERPKFQQLVQCLTEFHAALGAYV</sequence>
<evidence type="ECO:0000256" key="3">
    <source>
        <dbReference type="ARBA" id="ARBA00004496"/>
    </source>
</evidence>
<comment type="subcellular location">
    <subcellularLocation>
        <location evidence="3">Cytoplasm</location>
    </subcellularLocation>
    <subcellularLocation>
        <location evidence="2">Membrane</location>
        <topology evidence="2">Single-pass type I membrane protein</topology>
    </subcellularLocation>
    <subcellularLocation>
        <location evidence="1">Nucleus</location>
    </subcellularLocation>
</comment>
<dbReference type="GO" id="GO:0004714">
    <property type="term" value="F:transmembrane receptor protein tyrosine kinase activity"/>
    <property type="evidence" value="ECO:0007669"/>
    <property type="project" value="UniProtKB-EC"/>
</dbReference>
<dbReference type="Pfam" id="PF07714">
    <property type="entry name" value="PK_Tyr_Ser-Thr"/>
    <property type="match status" value="1"/>
</dbReference>
<dbReference type="Proteomes" id="UP000472277">
    <property type="component" value="Chromosome 17"/>
</dbReference>
<evidence type="ECO:0000256" key="8">
    <source>
        <dbReference type="ARBA" id="ARBA00022687"/>
    </source>
</evidence>
<dbReference type="EC" id="2.7.10.1" evidence="4"/>
<keyword evidence="8" id="KW-0879">Wnt signaling pathway</keyword>
<dbReference type="GO" id="GO:0005634">
    <property type="term" value="C:nucleus"/>
    <property type="evidence" value="ECO:0007669"/>
    <property type="project" value="UniProtKB-SubCell"/>
</dbReference>
<evidence type="ECO:0000256" key="17">
    <source>
        <dbReference type="ARBA" id="ARBA00023170"/>
    </source>
</evidence>